<dbReference type="InterPro" id="IPR001628">
    <property type="entry name" value="Znf_hrmn_rcpt"/>
</dbReference>
<dbReference type="SUPFAM" id="SSF57716">
    <property type="entry name" value="Glucocorticoid receptor-like (DNA-binding domain)"/>
    <property type="match status" value="1"/>
</dbReference>
<dbReference type="InterPro" id="IPR001728">
    <property type="entry name" value="ThyrH_rcpt"/>
</dbReference>
<keyword evidence="7" id="KW-0675">Receptor</keyword>
<dbReference type="GO" id="GO:0000978">
    <property type="term" value="F:RNA polymerase II cis-regulatory region sequence-specific DNA binding"/>
    <property type="evidence" value="ECO:0007669"/>
    <property type="project" value="TreeGrafter"/>
</dbReference>
<evidence type="ECO:0000256" key="1">
    <source>
        <dbReference type="ARBA" id="ARBA00022723"/>
    </source>
</evidence>
<proteinExistence type="predicted"/>
<dbReference type="InterPro" id="IPR050234">
    <property type="entry name" value="Nuclear_hormone_rcpt_NR1"/>
</dbReference>
<dbReference type="Pfam" id="PF00105">
    <property type="entry name" value="zf-C4"/>
    <property type="match status" value="1"/>
</dbReference>
<dbReference type="GO" id="GO:0048384">
    <property type="term" value="P:retinoic acid receptor signaling pathway"/>
    <property type="evidence" value="ECO:0007669"/>
    <property type="project" value="TreeGrafter"/>
</dbReference>
<dbReference type="PRINTS" id="PR00546">
    <property type="entry name" value="THYROIDHORMR"/>
</dbReference>
<dbReference type="GO" id="GO:0030154">
    <property type="term" value="P:cell differentiation"/>
    <property type="evidence" value="ECO:0007669"/>
    <property type="project" value="TreeGrafter"/>
</dbReference>
<sequence>MEIFCQLWIGGGFFRRTIQRKIQYQCKWEKKCTVDKNTRNQCQECRFQKCLKVGMAQNLVLNEHQRVAKRRLIEENRLRRKNHLSENSSAFIERLSVLPLEDQIEIQKITRAYENLILPILAERENIKVISSQKFKNSKFFISDDNSKWGYILKSMTEALSRLIAFAKVIKGFNKVRVYDFIFEFSLQDQKTLLQNSCIETIMLCFFQNYDFVENWIPFPNGVRIIKNYFNRQELQEPDNVKTELENYLRILNNYLKNNNLISTRDKIFHRLMLLRNISTKILEKILFLRCNNIQEIPKIFLDCLKIMESRFNLNKKDF</sequence>
<accession>A0A6P7TTH3</accession>
<dbReference type="GO" id="GO:0000122">
    <property type="term" value="P:negative regulation of transcription by RNA polymerase II"/>
    <property type="evidence" value="ECO:0007669"/>
    <property type="project" value="TreeGrafter"/>
</dbReference>
<keyword evidence="4" id="KW-0805">Transcription regulation</keyword>
<keyword evidence="3" id="KW-0862">Zinc</keyword>
<dbReference type="PANTHER" id="PTHR24082">
    <property type="entry name" value="NUCLEAR HORMONE RECEPTOR"/>
    <property type="match status" value="1"/>
</dbReference>
<evidence type="ECO:0000259" key="9">
    <source>
        <dbReference type="PROSITE" id="PS51030"/>
    </source>
</evidence>
<organism evidence="10 11">
    <name type="scientific">Octopus sinensis</name>
    <name type="common">East Asian common octopus</name>
    <dbReference type="NCBI Taxonomy" id="2607531"/>
    <lineage>
        <taxon>Eukaryota</taxon>
        <taxon>Metazoa</taxon>
        <taxon>Spiralia</taxon>
        <taxon>Lophotrochozoa</taxon>
        <taxon>Mollusca</taxon>
        <taxon>Cephalopoda</taxon>
        <taxon>Coleoidea</taxon>
        <taxon>Octopodiformes</taxon>
        <taxon>Octopoda</taxon>
        <taxon>Incirrata</taxon>
        <taxon>Octopodidae</taxon>
        <taxon>Octopus</taxon>
    </lineage>
</organism>
<keyword evidence="8" id="KW-0539">Nucleus</keyword>
<evidence type="ECO:0000256" key="4">
    <source>
        <dbReference type="ARBA" id="ARBA00023015"/>
    </source>
</evidence>
<protein>
    <submittedName>
        <fullName evidence="11">Thyroid hormone receptor alpha-A-like</fullName>
    </submittedName>
</protein>
<dbReference type="AlphaFoldDB" id="A0A6P7TTH3"/>
<gene>
    <name evidence="11" type="primary">LOC115228638</name>
</gene>
<dbReference type="PROSITE" id="PS51030">
    <property type="entry name" value="NUCLEAR_REC_DBD_2"/>
    <property type="match status" value="1"/>
</dbReference>
<evidence type="ECO:0000256" key="7">
    <source>
        <dbReference type="ARBA" id="ARBA00023170"/>
    </source>
</evidence>
<evidence type="ECO:0000313" key="10">
    <source>
        <dbReference type="Proteomes" id="UP000515154"/>
    </source>
</evidence>
<evidence type="ECO:0000256" key="2">
    <source>
        <dbReference type="ARBA" id="ARBA00022771"/>
    </source>
</evidence>
<evidence type="ECO:0000313" key="11">
    <source>
        <dbReference type="RefSeq" id="XP_029655043.2"/>
    </source>
</evidence>
<evidence type="ECO:0000256" key="3">
    <source>
        <dbReference type="ARBA" id="ARBA00022833"/>
    </source>
</evidence>
<evidence type="ECO:0000256" key="6">
    <source>
        <dbReference type="ARBA" id="ARBA00023163"/>
    </source>
</evidence>
<dbReference type="RefSeq" id="XP_029655043.2">
    <property type="nucleotide sequence ID" value="XM_029799183.2"/>
</dbReference>
<keyword evidence="10" id="KW-1185">Reference proteome</keyword>
<feature type="domain" description="Nuclear receptor" evidence="9">
    <location>
        <begin position="12"/>
        <end position="62"/>
    </location>
</feature>
<keyword evidence="2" id="KW-0863">Zinc-finger</keyword>
<evidence type="ECO:0000256" key="5">
    <source>
        <dbReference type="ARBA" id="ARBA00023125"/>
    </source>
</evidence>
<dbReference type="SMART" id="SM00399">
    <property type="entry name" value="ZnF_C4"/>
    <property type="match status" value="1"/>
</dbReference>
<dbReference type="InterPro" id="IPR013088">
    <property type="entry name" value="Znf_NHR/GATA"/>
</dbReference>
<evidence type="ECO:0000256" key="8">
    <source>
        <dbReference type="ARBA" id="ARBA00023242"/>
    </source>
</evidence>
<keyword evidence="1" id="KW-0479">Metal-binding</keyword>
<keyword evidence="6" id="KW-0804">Transcription</keyword>
<dbReference type="Gene3D" id="1.10.565.10">
    <property type="entry name" value="Retinoid X Receptor"/>
    <property type="match status" value="2"/>
</dbReference>
<dbReference type="Proteomes" id="UP000515154">
    <property type="component" value="Unplaced"/>
</dbReference>
<dbReference type="GO" id="GO:0045944">
    <property type="term" value="P:positive regulation of transcription by RNA polymerase II"/>
    <property type="evidence" value="ECO:0007669"/>
    <property type="project" value="TreeGrafter"/>
</dbReference>
<name>A0A6P7TTH3_9MOLL</name>
<keyword evidence="5" id="KW-0238">DNA-binding</keyword>
<dbReference type="InterPro" id="IPR035500">
    <property type="entry name" value="NHR-like_dom_sf"/>
</dbReference>
<dbReference type="GO" id="GO:0008270">
    <property type="term" value="F:zinc ion binding"/>
    <property type="evidence" value="ECO:0007669"/>
    <property type="project" value="UniProtKB-KW"/>
</dbReference>
<dbReference type="PANTHER" id="PTHR24082:SF330">
    <property type="entry name" value="THYROID HORMONE RECEPTOR BETA"/>
    <property type="match status" value="1"/>
</dbReference>
<dbReference type="GO" id="GO:0004879">
    <property type="term" value="F:nuclear receptor activity"/>
    <property type="evidence" value="ECO:0007669"/>
    <property type="project" value="InterPro"/>
</dbReference>
<reference evidence="11" key="1">
    <citation type="submission" date="2025-08" db="UniProtKB">
        <authorList>
            <consortium name="RefSeq"/>
        </authorList>
    </citation>
    <scope>IDENTIFICATION</scope>
</reference>
<dbReference type="KEGG" id="osn:115228638"/>
<dbReference type="Gene3D" id="3.30.50.10">
    <property type="entry name" value="Erythroid Transcription Factor GATA-1, subunit A"/>
    <property type="match status" value="1"/>
</dbReference>
<dbReference type="SUPFAM" id="SSF48508">
    <property type="entry name" value="Nuclear receptor ligand-binding domain"/>
    <property type="match status" value="1"/>
</dbReference>